<dbReference type="KEGG" id="scac:106090873"/>
<dbReference type="OrthoDB" id="5175656at2759"/>
<organism evidence="2 3">
    <name type="scientific">Stomoxys calcitrans</name>
    <name type="common">Stable fly</name>
    <name type="synonym">Conops calcitrans</name>
    <dbReference type="NCBI Taxonomy" id="35570"/>
    <lineage>
        <taxon>Eukaryota</taxon>
        <taxon>Metazoa</taxon>
        <taxon>Ecdysozoa</taxon>
        <taxon>Arthropoda</taxon>
        <taxon>Hexapoda</taxon>
        <taxon>Insecta</taxon>
        <taxon>Pterygota</taxon>
        <taxon>Neoptera</taxon>
        <taxon>Endopterygota</taxon>
        <taxon>Diptera</taxon>
        <taxon>Brachycera</taxon>
        <taxon>Muscomorpha</taxon>
        <taxon>Muscoidea</taxon>
        <taxon>Muscidae</taxon>
        <taxon>Stomoxys</taxon>
    </lineage>
</organism>
<dbReference type="InterPro" id="IPR005322">
    <property type="entry name" value="Peptidase_C69"/>
</dbReference>
<proteinExistence type="inferred from homology"/>
<comment type="similarity">
    <text evidence="1">Belongs to the peptidase C69 family. Secernin subfamily.</text>
</comment>
<dbReference type="GO" id="GO:0006508">
    <property type="term" value="P:proteolysis"/>
    <property type="evidence" value="ECO:0007669"/>
    <property type="project" value="InterPro"/>
</dbReference>
<keyword evidence="3" id="KW-1185">Reference proteome</keyword>
<sequence length="360" mass="39353">MSDGTQGNCFVAMPPNTAADTVIIGRNSENEKLVGVAQEVAYYEPNESLEGKKHLLVSDCTPLRVVLQKPIPGIWGGDCGSNERSVSIAITWANEIKGDVSVYDVIRLALGSSETADDAFDCILELVTRYGDDDAKFSLIVGDPTKVWIISCAGKNWAGQQIMKGVHHLPNDGLAVTKNFDKSNEDLGETLRKKARWDGEGEIDFAAAFDCSPTASTEWVDDKPPDDGSFKLTNMFETLRSAAKEETSRSATVFVLSKNGISSHWFTATPNTSESVFKPFVFAPKPKISPLTKAPPEGGEITLLHKLHGQRKVTALEHLKALEAACVEEVSAYLAEHPTVNEELDELMKDCVEAEVKFYR</sequence>
<dbReference type="EnsemblMetazoa" id="SCAU006506-RA">
    <property type="protein sequence ID" value="SCAU006506-PA"/>
    <property type="gene ID" value="SCAU006506"/>
</dbReference>
<dbReference type="Proteomes" id="UP000095300">
    <property type="component" value="Unassembled WGS sequence"/>
</dbReference>
<evidence type="ECO:0000313" key="3">
    <source>
        <dbReference type="Proteomes" id="UP000095300"/>
    </source>
</evidence>
<dbReference type="EnsemblMetazoa" id="SCAU006506-RB">
    <property type="protein sequence ID" value="SCAU006506-PB"/>
    <property type="gene ID" value="SCAU006506"/>
</dbReference>
<evidence type="ECO:0000313" key="2">
    <source>
        <dbReference type="EnsemblMetazoa" id="SCAU006506-PA"/>
    </source>
</evidence>
<evidence type="ECO:0000256" key="1">
    <source>
        <dbReference type="ARBA" id="ARBA00005705"/>
    </source>
</evidence>
<dbReference type="Gene3D" id="3.60.60.10">
    <property type="entry name" value="Penicillin V Acylase, Chain A"/>
    <property type="match status" value="1"/>
</dbReference>
<accession>A0A1I8PB95</accession>
<dbReference type="STRING" id="35570.A0A1I8PB95"/>
<reference evidence="3" key="1">
    <citation type="submission" date="2015-05" db="EMBL/GenBank/DDBJ databases">
        <authorList>
            <person name="Wilson R.K."/>
            <person name="Warren W.C."/>
            <person name="Olafson P."/>
        </authorList>
    </citation>
    <scope>NUCLEOTIDE SEQUENCE [LARGE SCALE GENOMIC DNA]</scope>
    <source>
        <strain evidence="3">USDA</strain>
    </source>
</reference>
<evidence type="ECO:0008006" key="4">
    <source>
        <dbReference type="Google" id="ProtNLM"/>
    </source>
</evidence>
<protein>
    <recommendedName>
        <fullName evidence="4">Secernin-2</fullName>
    </recommendedName>
</protein>
<dbReference type="PANTHER" id="PTHR12994">
    <property type="entry name" value="SECERNIN"/>
    <property type="match status" value="1"/>
</dbReference>
<dbReference type="GO" id="GO:0016805">
    <property type="term" value="F:dipeptidase activity"/>
    <property type="evidence" value="ECO:0007669"/>
    <property type="project" value="InterPro"/>
</dbReference>
<dbReference type="PANTHER" id="PTHR12994:SF17">
    <property type="entry name" value="LD30995P"/>
    <property type="match status" value="1"/>
</dbReference>
<dbReference type="VEuPathDB" id="VectorBase:SCAU006506"/>
<gene>
    <name evidence="2" type="primary">106090873</name>
</gene>
<name>A0A1I8PB95_STOCA</name>
<reference evidence="2" key="2">
    <citation type="submission" date="2020-05" db="UniProtKB">
        <authorList>
            <consortium name="EnsemblMetazoa"/>
        </authorList>
    </citation>
    <scope>IDENTIFICATION</scope>
    <source>
        <strain evidence="2">USDA</strain>
    </source>
</reference>
<dbReference type="AlphaFoldDB" id="A0A1I8PB95"/>
<dbReference type="GO" id="GO:0070004">
    <property type="term" value="F:cysteine-type exopeptidase activity"/>
    <property type="evidence" value="ECO:0007669"/>
    <property type="project" value="InterPro"/>
</dbReference>